<keyword evidence="5 7" id="KW-1133">Transmembrane helix</keyword>
<dbReference type="InterPro" id="IPR045621">
    <property type="entry name" value="BPD_transp_1_N"/>
</dbReference>
<evidence type="ECO:0000313" key="15">
    <source>
        <dbReference type="Proteomes" id="UP000053724"/>
    </source>
</evidence>
<dbReference type="InterPro" id="IPR035906">
    <property type="entry name" value="MetI-like_sf"/>
</dbReference>
<dbReference type="GO" id="GO:0005886">
    <property type="term" value="C:plasma membrane"/>
    <property type="evidence" value="ECO:0007669"/>
    <property type="project" value="UniProtKB-SubCell"/>
</dbReference>
<keyword evidence="3" id="KW-1003">Cell membrane</keyword>
<sequence>MSSFFLFAGKRLVSILVTLFAVSIVVFAVIDLPPGDFASSKIAELQSMGQTVDPQMIYTMREMYGLDKPLLERYAYWMLGLMTGDLGISLTTNQPVWNTIEPRIWPTVSLAAAVFLFQFLIAIPIGMYSALRQYSWGDYVATIFGFIGMATPNFVIAIVALLIGYYSFDTVVSGLYSEAYLDQPMSWAKFFDAASRSWIYILIVGTAGLAGIIRIMRANLLDELKKPYVKTARAKGQTEAKLILKYPVRIAILPIVSTIGWMLPALLGADIIVSQVMNIPTLGPLMLASLRAQDMYVAGDVLLIMSILTIIGTLISDLLLYWVDPRVRVGIAKEF</sequence>
<evidence type="ECO:0000259" key="8">
    <source>
        <dbReference type="PROSITE" id="PS50928"/>
    </source>
</evidence>
<dbReference type="Pfam" id="PF19300">
    <property type="entry name" value="BPD_transp_1_N"/>
    <property type="match status" value="1"/>
</dbReference>
<evidence type="ECO:0000313" key="13">
    <source>
        <dbReference type="Proteomes" id="UP000027331"/>
    </source>
</evidence>
<evidence type="ECO:0000313" key="9">
    <source>
        <dbReference type="EMBL" id="KDO13932.1"/>
    </source>
</evidence>
<reference evidence="9 13" key="1">
    <citation type="submission" date="2014-04" db="EMBL/GenBank/DDBJ databases">
        <title>Vibrio metecus sp. nov., a close relative of Vibrio cholerae isolated from coastal brackish ponds and clinical specimens.</title>
        <authorList>
            <person name="Kirchberger P.C."/>
            <person name="Turnsek M."/>
            <person name="Hunt D.E."/>
            <person name="Haley B.J."/>
            <person name="Colwell R."/>
            <person name="Polz M.F."/>
            <person name="Tarr C.L."/>
            <person name="Boucher Y."/>
        </authorList>
    </citation>
    <scope>NUCLEOTIDE SEQUENCE [LARGE SCALE GENOMIC DNA]</scope>
    <source>
        <strain evidence="9">OP3H</strain>
        <strain evidence="13">PPCK-2014</strain>
    </source>
</reference>
<comment type="subcellular location">
    <subcellularLocation>
        <location evidence="1 7">Cell membrane</location>
        <topology evidence="1 7">Multi-pass membrane protein</topology>
    </subcellularLocation>
</comment>
<keyword evidence="2 7" id="KW-0813">Transport</keyword>
<keyword evidence="4 7" id="KW-0812">Transmembrane</keyword>
<dbReference type="InterPro" id="IPR000515">
    <property type="entry name" value="MetI-like"/>
</dbReference>
<dbReference type="CDD" id="cd06261">
    <property type="entry name" value="TM_PBP2"/>
    <property type="match status" value="1"/>
</dbReference>
<accession>A0A067BGM6</accession>
<dbReference type="Proteomes" id="UP000216173">
    <property type="component" value="Unassembled WGS sequence"/>
</dbReference>
<feature type="transmembrane region" description="Helical" evidence="7">
    <location>
        <begin position="12"/>
        <end position="30"/>
    </location>
</feature>
<feature type="domain" description="ABC transmembrane type-1" evidence="8">
    <location>
        <begin position="104"/>
        <end position="320"/>
    </location>
</feature>
<evidence type="ECO:0000313" key="12">
    <source>
        <dbReference type="EMBL" id="PAR19663.1"/>
    </source>
</evidence>
<evidence type="ECO:0000313" key="16">
    <source>
        <dbReference type="Proteomes" id="UP000216173"/>
    </source>
</evidence>
<keyword evidence="6 7" id="KW-0472">Membrane</keyword>
<feature type="transmembrane region" description="Helical" evidence="7">
    <location>
        <begin position="139"/>
        <end position="168"/>
    </location>
</feature>
<dbReference type="OrthoDB" id="9805855at2"/>
<dbReference type="EMBL" id="NMSH01000032">
    <property type="protein sequence ID" value="PAR19663.1"/>
    <property type="molecule type" value="Genomic_DNA"/>
</dbReference>
<dbReference type="Pfam" id="PF00528">
    <property type="entry name" value="BPD_transp_1"/>
    <property type="match status" value="1"/>
</dbReference>
<dbReference type="PANTHER" id="PTHR30465">
    <property type="entry name" value="INNER MEMBRANE ABC TRANSPORTER"/>
    <property type="match status" value="1"/>
</dbReference>
<dbReference type="GO" id="GO:0055085">
    <property type="term" value="P:transmembrane transport"/>
    <property type="evidence" value="ECO:0007669"/>
    <property type="project" value="InterPro"/>
</dbReference>
<gene>
    <name evidence="10" type="ORF">AAY55_12265</name>
    <name evidence="12" type="ORF">CGU03_15675</name>
    <name evidence="9" type="ORF">DP83_04430</name>
    <name evidence="11" type="ORF">XV92_09295</name>
</gene>
<dbReference type="SUPFAM" id="SSF161098">
    <property type="entry name" value="MetI-like"/>
    <property type="match status" value="1"/>
</dbReference>
<feature type="transmembrane region" description="Helical" evidence="7">
    <location>
        <begin position="250"/>
        <end position="276"/>
    </location>
</feature>
<evidence type="ECO:0000256" key="7">
    <source>
        <dbReference type="RuleBase" id="RU363032"/>
    </source>
</evidence>
<dbReference type="Gene3D" id="1.10.3720.10">
    <property type="entry name" value="MetI-like"/>
    <property type="match status" value="1"/>
</dbReference>
<feature type="transmembrane region" description="Helical" evidence="7">
    <location>
        <begin position="197"/>
        <end position="216"/>
    </location>
</feature>
<keyword evidence="13" id="KW-1185">Reference proteome</keyword>
<dbReference type="PANTHER" id="PTHR30465:SF43">
    <property type="entry name" value="OLIGOPEPTIDE ABC TRANSPORTER, PERMEASE PROTEIN"/>
    <property type="match status" value="1"/>
</dbReference>
<evidence type="ECO:0000256" key="1">
    <source>
        <dbReference type="ARBA" id="ARBA00004651"/>
    </source>
</evidence>
<dbReference type="PATRIC" id="fig|1481663.10.peg.3536"/>
<feature type="transmembrane region" description="Helical" evidence="7">
    <location>
        <begin position="104"/>
        <end position="127"/>
    </location>
</feature>
<name>A0A067BGM6_VIBMT</name>
<dbReference type="EMBL" id="LBGP01000012">
    <property type="protein sequence ID" value="KQB01389.1"/>
    <property type="molecule type" value="Genomic_DNA"/>
</dbReference>
<evidence type="ECO:0000256" key="6">
    <source>
        <dbReference type="ARBA" id="ARBA00023136"/>
    </source>
</evidence>
<evidence type="ECO:0000256" key="5">
    <source>
        <dbReference type="ARBA" id="ARBA00022989"/>
    </source>
</evidence>
<evidence type="ECO:0000256" key="2">
    <source>
        <dbReference type="ARBA" id="ARBA00022448"/>
    </source>
</evidence>
<organism evidence="10 15">
    <name type="scientific">Vibrio metoecus</name>
    <dbReference type="NCBI Taxonomy" id="1481663"/>
    <lineage>
        <taxon>Bacteria</taxon>
        <taxon>Pseudomonadati</taxon>
        <taxon>Pseudomonadota</taxon>
        <taxon>Gammaproteobacteria</taxon>
        <taxon>Vibrionales</taxon>
        <taxon>Vibrionaceae</taxon>
        <taxon>Vibrio</taxon>
    </lineage>
</organism>
<dbReference type="PROSITE" id="PS50928">
    <property type="entry name" value="ABC_TM1"/>
    <property type="match status" value="1"/>
</dbReference>
<evidence type="ECO:0000256" key="4">
    <source>
        <dbReference type="ARBA" id="ARBA00022692"/>
    </source>
</evidence>
<evidence type="ECO:0000313" key="14">
    <source>
        <dbReference type="Proteomes" id="UP000050491"/>
    </source>
</evidence>
<dbReference type="RefSeq" id="WP_000093885.1">
    <property type="nucleotide sequence ID" value="NZ_ACZT01000026.1"/>
</dbReference>
<comment type="caution">
    <text evidence="10">The sequence shown here is derived from an EMBL/GenBank/DDBJ whole genome shotgun (WGS) entry which is preliminary data.</text>
</comment>
<evidence type="ECO:0000313" key="11">
    <source>
        <dbReference type="EMBL" id="KQB01389.1"/>
    </source>
</evidence>
<dbReference type="Proteomes" id="UP000053724">
    <property type="component" value="Unassembled WGS sequence"/>
</dbReference>
<feature type="transmembrane region" description="Helical" evidence="7">
    <location>
        <begin position="296"/>
        <end position="323"/>
    </location>
</feature>
<proteinExistence type="inferred from homology"/>
<protein>
    <submittedName>
        <fullName evidence="10">ABC transporter permease</fullName>
    </submittedName>
</protein>
<dbReference type="EMBL" id="JJMN01000061">
    <property type="protein sequence ID" value="KDO13932.1"/>
    <property type="molecule type" value="Genomic_DNA"/>
</dbReference>
<evidence type="ECO:0000313" key="10">
    <source>
        <dbReference type="EMBL" id="KQA23177.1"/>
    </source>
</evidence>
<dbReference type="EMBL" id="LCUF01000015">
    <property type="protein sequence ID" value="KQA23177.1"/>
    <property type="molecule type" value="Genomic_DNA"/>
</dbReference>
<reference evidence="14 15" key="2">
    <citation type="journal article" date="2015" name="Genome Biol. Evol.">
        <title>The Dynamics of Genetic Interactions between Vibrio metoecus and Vibrio cholerae, Two Close Relatives Co-Occurring in the Environment.</title>
        <authorList>
            <person name="Orata F.D."/>
            <person name="Kirchberger P.C."/>
            <person name="Meheust R."/>
            <person name="Barlow E.J."/>
            <person name="Tarr C.L."/>
            <person name="Boucher Y."/>
        </authorList>
    </citation>
    <scope>NUCLEOTIDE SEQUENCE [LARGE SCALE GENOMIC DNA]</scope>
    <source>
        <strain evidence="10 15">08-2459</strain>
        <strain evidence="11 14">YB5B04</strain>
    </source>
</reference>
<dbReference type="GeneID" id="94015639"/>
<dbReference type="Proteomes" id="UP000050491">
    <property type="component" value="Unassembled WGS sequence"/>
</dbReference>
<dbReference type="AlphaFoldDB" id="A0A067BGM6"/>
<reference evidence="16" key="3">
    <citation type="submission" date="2017-07" db="EMBL/GenBank/DDBJ databases">
        <authorList>
            <person name="Boucher Y."/>
            <person name="Orata F.D."/>
        </authorList>
    </citation>
    <scope>NUCLEOTIDE SEQUENCE [LARGE SCALE GENOMIC DNA]</scope>
    <source>
        <strain evidence="16">OYP9E10</strain>
    </source>
</reference>
<reference evidence="12" key="4">
    <citation type="submission" date="2017-07" db="EMBL/GenBank/DDBJ databases">
        <authorList>
            <person name="Sun Z.S."/>
            <person name="Albrecht U."/>
            <person name="Echele G."/>
            <person name="Lee C.C."/>
        </authorList>
    </citation>
    <scope>NUCLEOTIDE SEQUENCE [LARGE SCALE GENOMIC DNA]</scope>
    <source>
        <strain evidence="12">OYP9E10</strain>
    </source>
</reference>
<comment type="similarity">
    <text evidence="7">Belongs to the binding-protein-dependent transport system permease family.</text>
</comment>
<evidence type="ECO:0000256" key="3">
    <source>
        <dbReference type="ARBA" id="ARBA00022475"/>
    </source>
</evidence>
<dbReference type="Proteomes" id="UP000027331">
    <property type="component" value="Unassembled WGS sequence"/>
</dbReference>